<dbReference type="EMBL" id="BAAAZX010000018">
    <property type="protein sequence ID" value="GAA4009828.1"/>
    <property type="molecule type" value="Genomic_DNA"/>
</dbReference>
<protein>
    <submittedName>
        <fullName evidence="1">Uncharacterized protein</fullName>
    </submittedName>
</protein>
<keyword evidence="2" id="KW-1185">Reference proteome</keyword>
<dbReference type="RefSeq" id="WP_345567322.1">
    <property type="nucleotide sequence ID" value="NZ_BAAAZX010000018.1"/>
</dbReference>
<organism evidence="1 2">
    <name type="scientific">Streptomyces plumbiresistens</name>
    <dbReference type="NCBI Taxonomy" id="511811"/>
    <lineage>
        <taxon>Bacteria</taxon>
        <taxon>Bacillati</taxon>
        <taxon>Actinomycetota</taxon>
        <taxon>Actinomycetes</taxon>
        <taxon>Kitasatosporales</taxon>
        <taxon>Streptomycetaceae</taxon>
        <taxon>Streptomyces</taxon>
    </lineage>
</organism>
<comment type="caution">
    <text evidence="1">The sequence shown here is derived from an EMBL/GenBank/DDBJ whole genome shotgun (WGS) entry which is preliminary data.</text>
</comment>
<proteinExistence type="predicted"/>
<evidence type="ECO:0000313" key="1">
    <source>
        <dbReference type="EMBL" id="GAA4009828.1"/>
    </source>
</evidence>
<dbReference type="Proteomes" id="UP001500456">
    <property type="component" value="Unassembled WGS sequence"/>
</dbReference>
<gene>
    <name evidence="1" type="ORF">GCM10022232_58340</name>
</gene>
<accession>A0ABP7SCA0</accession>
<reference evidence="2" key="1">
    <citation type="journal article" date="2019" name="Int. J. Syst. Evol. Microbiol.">
        <title>The Global Catalogue of Microorganisms (GCM) 10K type strain sequencing project: providing services to taxonomists for standard genome sequencing and annotation.</title>
        <authorList>
            <consortium name="The Broad Institute Genomics Platform"/>
            <consortium name="The Broad Institute Genome Sequencing Center for Infectious Disease"/>
            <person name="Wu L."/>
            <person name="Ma J."/>
        </authorList>
    </citation>
    <scope>NUCLEOTIDE SEQUENCE [LARGE SCALE GENOMIC DNA]</scope>
    <source>
        <strain evidence="2">JCM 16924</strain>
    </source>
</reference>
<name>A0ABP7SCA0_9ACTN</name>
<sequence length="263" mass="29058">MPTPRTTFLSAFAAALAERLPGSWTSEYHRHPTYKDQFPTIERLWDVGHVDYIVSQYVLGHDAVLNGPAGEQLYVTDRPLYRHQFVVAPLEPEGFKTHQISPVREPNGIAVPNDPARAAAAVTRRLLPRYWAALDAVRHNAFGQPEPPHRQPAPEVAQTLTLVWYPDGVVGAPYDSVPEEARMTLFGCNFQYSPNEFAFVLPASYSPKERALLVQLAAQRLTLQGIGVNFRRAAPLPPPTAASAAASKMLPMVSSSPKSISRR</sequence>
<evidence type="ECO:0000313" key="2">
    <source>
        <dbReference type="Proteomes" id="UP001500456"/>
    </source>
</evidence>